<feature type="chain" id="PRO_5029835747" description="Fibronectin type-III domain-containing protein" evidence="1">
    <location>
        <begin position="19"/>
        <end position="1272"/>
    </location>
</feature>
<dbReference type="InterPro" id="IPR003961">
    <property type="entry name" value="FN3_dom"/>
</dbReference>
<sequence>MKTKVFFLFLFVSLTTYANTSTTNLESEYWFACLPENVSVYNIAPNAAEVSWTSTSTDTTVRYVQFGFPFSLGTDITNISGNTQTITGLNTNTSYDVYVQGNCNGTQSAWTLATNFTTLSGSIIYVNHAASGTDDGTTWSNAFLNLEDALAIATGNDQVWVAQGTYVPTTANANSRKATFNVLTGTKVYGGFNATETSVSERDVEANLTILSGDLNGDDNDVITDTEATRQDNAHHVVSLRRDISDVLIDGFTISGGNANGGTVTWGSVLTQFSDSKGAAIYLNPVVTGEDVTATVQNCILEKNSATNNSVFAGFGPLNAATWSRDFTGNFTNCIIKNNYSLNSSAFQYHGSTGQGYNAYGTITNSLFYNNTSVNGSSCLSLVASTTNGGNTSGMNVSVINSTFANNIGVTGSVVEMAQASNSRIRNSIIHANGSTTPFTITTSGSVISNSIVEGGQQSATDVDPLFANSAANQFFLQTGSPAIDTGMNSYISSTIIYDLNARARYVNSIIDMGAFEYGNLDCSGTPSNVIGTNVSFTSIDLSWTAGGDESVWDILYVESGQPISSGTAIYSVSNPFTISGLTPNTAYDIVIVASCISSQGGGAASYTFTTVDPTLYVDKDASGTNDGSSWTNAFTKLEDALLLASNLRPIWVADGNYIPSTADTDTRKATFSILNDTKIYGGFNGTETTVTARNPKANITLLSGDLNGDDNATILDTETTRQDNSYHVVSIRGNAQNIVVDGFTITSGNANGTANNSCSTPAIDQSYDLRGGAIYVNPYVSGSSLTAQFKNCILQNNSGISVAVYSAFTPCGVSNLTHDVDFESCIIRDNYSQDLAAMLFSGAQQYNLYAKGSIVNSLFYNNTSANNSSCLYLGASAGGNATALEFEMINSTLSNNVGVNDNVITMIQASNSTIENSIIYGNGSGTGFPIAITTSFSVVNNSIVELGMIGGANSDPLFMDALNNDYTLQASSPAINAGSNASLPVTIVEDLNGNTRTVDTTVDMGAFEYDVNLNLVISPKIYLQGAALSPNTGEETLMRDDLRVTNLIATTSPYADGATCNTTVFAVTGTNAIVDWVWVELRDATTNTTIVDSQSALVQRDGDVVGVDGISSLVFNKTIGNYYIVIKHRNHLGIMTNNTISLSGTTTVVDFTVANNQITFGSNSQTTFGMPSGVVAMWAGNVNGDDIVQYSGTTPDAPSVLSEVLNASGNFLNFPTYLLDGYNAHDINMDSNTQYTGTTPDTPFILQNVLAHPGNFLNFSTYQIQEQLPEN</sequence>
<dbReference type="Proteomes" id="UP000464657">
    <property type="component" value="Chromosome"/>
</dbReference>
<evidence type="ECO:0000256" key="1">
    <source>
        <dbReference type="SAM" id="SignalP"/>
    </source>
</evidence>
<reference evidence="3 4" key="1">
    <citation type="journal article" date="2013" name="Int. J. Syst. Evol. Microbiol.">
        <title>Kordia antarctica sp. nov., isolated from Antarctic seawater.</title>
        <authorList>
            <person name="Baek K."/>
            <person name="Choi A."/>
            <person name="Kang I."/>
            <person name="Lee K."/>
            <person name="Cho J.C."/>
        </authorList>
    </citation>
    <scope>NUCLEOTIDE SEQUENCE [LARGE SCALE GENOMIC DNA]</scope>
    <source>
        <strain evidence="3 4">IMCC3317</strain>
    </source>
</reference>
<keyword evidence="4" id="KW-1185">Reference proteome</keyword>
<dbReference type="SUPFAM" id="SSF51126">
    <property type="entry name" value="Pectin lyase-like"/>
    <property type="match status" value="2"/>
</dbReference>
<dbReference type="InterPro" id="IPR036116">
    <property type="entry name" value="FN3_sf"/>
</dbReference>
<dbReference type="NCBIfam" id="NF041518">
    <property type="entry name" value="choice_anch_Q"/>
    <property type="match status" value="2"/>
</dbReference>
<feature type="domain" description="Fibronectin type-III" evidence="2">
    <location>
        <begin position="34"/>
        <end position="121"/>
    </location>
</feature>
<dbReference type="RefSeq" id="WP_160131084.1">
    <property type="nucleotide sequence ID" value="NZ_CP019288.1"/>
</dbReference>
<proteinExistence type="predicted"/>
<dbReference type="InterPro" id="IPR011050">
    <property type="entry name" value="Pectin_lyase_fold/virulence"/>
</dbReference>
<dbReference type="InterPro" id="IPR012334">
    <property type="entry name" value="Pectin_lyas_fold"/>
</dbReference>
<dbReference type="SMART" id="SM00060">
    <property type="entry name" value="FN3"/>
    <property type="match status" value="2"/>
</dbReference>
<dbReference type="AlphaFoldDB" id="A0A7L4ZPV7"/>
<evidence type="ECO:0000313" key="3">
    <source>
        <dbReference type="EMBL" id="QHI38540.1"/>
    </source>
</evidence>
<dbReference type="OrthoDB" id="8901262at2"/>
<evidence type="ECO:0000259" key="2">
    <source>
        <dbReference type="PROSITE" id="PS50853"/>
    </source>
</evidence>
<dbReference type="Gene3D" id="2.60.40.10">
    <property type="entry name" value="Immunoglobulins"/>
    <property type="match status" value="2"/>
</dbReference>
<dbReference type="EMBL" id="CP019288">
    <property type="protein sequence ID" value="QHI38540.1"/>
    <property type="molecule type" value="Genomic_DNA"/>
</dbReference>
<dbReference type="KEGG" id="kan:IMCC3317_39330"/>
<dbReference type="SMART" id="SM00710">
    <property type="entry name" value="PbH1"/>
    <property type="match status" value="10"/>
</dbReference>
<dbReference type="CDD" id="cd00063">
    <property type="entry name" value="FN3"/>
    <property type="match status" value="1"/>
</dbReference>
<dbReference type="InterPro" id="IPR006626">
    <property type="entry name" value="PbH1"/>
</dbReference>
<feature type="domain" description="Fibronectin type-III" evidence="2">
    <location>
        <begin position="526"/>
        <end position="614"/>
    </location>
</feature>
<name>A0A7L4ZPV7_9FLAO</name>
<dbReference type="InterPro" id="IPR013783">
    <property type="entry name" value="Ig-like_fold"/>
</dbReference>
<organism evidence="3 4">
    <name type="scientific">Kordia antarctica</name>
    <dbReference type="NCBI Taxonomy" id="1218801"/>
    <lineage>
        <taxon>Bacteria</taxon>
        <taxon>Pseudomonadati</taxon>
        <taxon>Bacteroidota</taxon>
        <taxon>Flavobacteriia</taxon>
        <taxon>Flavobacteriales</taxon>
        <taxon>Flavobacteriaceae</taxon>
        <taxon>Kordia</taxon>
    </lineage>
</organism>
<dbReference type="Pfam" id="PF00041">
    <property type="entry name" value="fn3"/>
    <property type="match status" value="1"/>
</dbReference>
<keyword evidence="1" id="KW-0732">Signal</keyword>
<protein>
    <recommendedName>
        <fullName evidence="2">Fibronectin type-III domain-containing protein</fullName>
    </recommendedName>
</protein>
<gene>
    <name evidence="3" type="ORF">IMCC3317_39330</name>
</gene>
<dbReference type="Gene3D" id="2.160.20.10">
    <property type="entry name" value="Single-stranded right-handed beta-helix, Pectin lyase-like"/>
    <property type="match status" value="2"/>
</dbReference>
<feature type="signal peptide" evidence="1">
    <location>
        <begin position="1"/>
        <end position="18"/>
    </location>
</feature>
<dbReference type="InterPro" id="IPR059226">
    <property type="entry name" value="Choice_anch_Q_dom"/>
</dbReference>
<dbReference type="SUPFAM" id="SSF49265">
    <property type="entry name" value="Fibronectin type III"/>
    <property type="match status" value="1"/>
</dbReference>
<dbReference type="PROSITE" id="PS50853">
    <property type="entry name" value="FN3"/>
    <property type="match status" value="2"/>
</dbReference>
<accession>A0A7L4ZPV7</accession>
<evidence type="ECO:0000313" key="4">
    <source>
        <dbReference type="Proteomes" id="UP000464657"/>
    </source>
</evidence>